<name>A0ABQ6YZZ8_9ENTE</name>
<protein>
    <submittedName>
        <fullName evidence="2">Uncharacterized protein</fullName>
    </submittedName>
</protein>
<evidence type="ECO:0000313" key="3">
    <source>
        <dbReference type="Proteomes" id="UP000782705"/>
    </source>
</evidence>
<reference evidence="2 3" key="1">
    <citation type="submission" date="2016-06" db="EMBL/GenBank/DDBJ databases">
        <title>Four novel species of enterococci isolated from chicken manure.</title>
        <authorList>
            <person name="Van Tyne D."/>
        </authorList>
    </citation>
    <scope>NUCLEOTIDE SEQUENCE [LARGE SCALE GENOMIC DNA]</scope>
    <source>
        <strain evidence="2 3">CU12B</strain>
    </source>
</reference>
<feature type="transmembrane region" description="Helical" evidence="1">
    <location>
        <begin position="265"/>
        <end position="284"/>
    </location>
</feature>
<dbReference type="Pfam" id="PF03613">
    <property type="entry name" value="EIID-AGA"/>
    <property type="match status" value="1"/>
</dbReference>
<keyword evidence="3" id="KW-1185">Reference proteome</keyword>
<dbReference type="InterPro" id="IPR004704">
    <property type="entry name" value="PTS_IID_man"/>
</dbReference>
<dbReference type="PROSITE" id="PS51108">
    <property type="entry name" value="PTS_EIID"/>
    <property type="match status" value="1"/>
</dbReference>
<dbReference type="PANTHER" id="PTHR32502">
    <property type="entry name" value="N-ACETYLGALACTOSAMINE PERMEASE II COMPONENT-RELATED"/>
    <property type="match status" value="1"/>
</dbReference>
<keyword evidence="1" id="KW-0812">Transmembrane</keyword>
<dbReference type="EMBL" id="MAEL01000035">
    <property type="protein sequence ID" value="KAF1304198.1"/>
    <property type="molecule type" value="Genomic_DNA"/>
</dbReference>
<proteinExistence type="predicted"/>
<accession>A0ABQ6YZZ8</accession>
<comment type="caution">
    <text evidence="2">The sequence shown here is derived from an EMBL/GenBank/DDBJ whole genome shotgun (WGS) entry which is preliminary data.</text>
</comment>
<feature type="transmembrane region" description="Helical" evidence="1">
    <location>
        <begin position="78"/>
        <end position="98"/>
    </location>
</feature>
<dbReference type="Proteomes" id="UP000782705">
    <property type="component" value="Unassembled WGS sequence"/>
</dbReference>
<evidence type="ECO:0000313" key="2">
    <source>
        <dbReference type="EMBL" id="KAF1304198.1"/>
    </source>
</evidence>
<evidence type="ECO:0000256" key="1">
    <source>
        <dbReference type="SAM" id="Phobius"/>
    </source>
</evidence>
<dbReference type="InterPro" id="IPR050303">
    <property type="entry name" value="GatZ_KbaZ_carbometab"/>
</dbReference>
<gene>
    <name evidence="2" type="ORF">BAU17_04465</name>
</gene>
<keyword evidence="1" id="KW-0472">Membrane</keyword>
<feature type="transmembrane region" description="Helical" evidence="1">
    <location>
        <begin position="235"/>
        <end position="253"/>
    </location>
</feature>
<keyword evidence="1" id="KW-1133">Transmembrane helix</keyword>
<feature type="transmembrane region" description="Helical" evidence="1">
    <location>
        <begin position="154"/>
        <end position="174"/>
    </location>
</feature>
<organism evidence="2 3">
    <name type="scientific">Candidatus Enterococcus willemsii</name>
    <dbReference type="NCBI Taxonomy" id="1857215"/>
    <lineage>
        <taxon>Bacteria</taxon>
        <taxon>Bacillati</taxon>
        <taxon>Bacillota</taxon>
        <taxon>Bacilli</taxon>
        <taxon>Lactobacillales</taxon>
        <taxon>Enterococcaceae</taxon>
        <taxon>Enterococcus</taxon>
    </lineage>
</organism>
<sequence length="285" mass="31211">MEEKQVANGTPQRVAYEKITRKDLNKVFWRLQIWGLNLTSTLVSTQANGFLNAMTPVLKRLYGDADQATRSRAMQRHLLYFLSQITATGMILGITAAVEETTTEDEKEAVVAIKAGMMGPLAGIGDSVFKITIQAIAGSIGAAYAMEGSILGPILMFLIYNGLNIGVKYYGIIAGYEKGMEFIQSGEQAKVMQKIINISTMVGVIVLGALIAQYVKINVGTEIKMEDTVISIQELLDGILPKFLPLLFTLGLYKLHSYMPRKYLTYLIFGILVIGTVLAVMGILV</sequence>
<dbReference type="PANTHER" id="PTHR32502:SF27">
    <property type="entry name" value="PTS SYSTEM, MANNOSE-SPECIFIC IID COMPONENT"/>
    <property type="match status" value="1"/>
</dbReference>
<feature type="transmembrane region" description="Helical" evidence="1">
    <location>
        <begin position="195"/>
        <end position="215"/>
    </location>
</feature>